<name>A0A286P515_9BURK</name>
<dbReference type="PROSITE" id="PS01124">
    <property type="entry name" value="HTH_ARAC_FAMILY_2"/>
    <property type="match status" value="1"/>
</dbReference>
<dbReference type="Pfam" id="PF01965">
    <property type="entry name" value="DJ-1_PfpI"/>
    <property type="match status" value="1"/>
</dbReference>
<evidence type="ECO:0000256" key="2">
    <source>
        <dbReference type="ARBA" id="ARBA00023163"/>
    </source>
</evidence>
<feature type="domain" description="HTH araC/xylS-type" evidence="3">
    <location>
        <begin position="223"/>
        <end position="321"/>
    </location>
</feature>
<dbReference type="PANTHER" id="PTHR43130">
    <property type="entry name" value="ARAC-FAMILY TRANSCRIPTIONAL REGULATOR"/>
    <property type="match status" value="1"/>
</dbReference>
<organism evidence="4">
    <name type="scientific">Burkholderia contaminans</name>
    <dbReference type="NCBI Taxonomy" id="488447"/>
    <lineage>
        <taxon>Bacteria</taxon>
        <taxon>Pseudomonadati</taxon>
        <taxon>Pseudomonadota</taxon>
        <taxon>Betaproteobacteria</taxon>
        <taxon>Burkholderiales</taxon>
        <taxon>Burkholderiaceae</taxon>
        <taxon>Burkholderia</taxon>
        <taxon>Burkholderia cepacia complex</taxon>
    </lineage>
</organism>
<dbReference type="Gene3D" id="1.10.10.60">
    <property type="entry name" value="Homeodomain-like"/>
    <property type="match status" value="1"/>
</dbReference>
<dbReference type="InterPro" id="IPR002818">
    <property type="entry name" value="DJ-1/PfpI"/>
</dbReference>
<dbReference type="SMART" id="SM00342">
    <property type="entry name" value="HTH_ARAC"/>
    <property type="match status" value="1"/>
</dbReference>
<dbReference type="InterPro" id="IPR029062">
    <property type="entry name" value="Class_I_gatase-like"/>
</dbReference>
<dbReference type="Gene3D" id="3.40.50.880">
    <property type="match status" value="1"/>
</dbReference>
<dbReference type="InterPro" id="IPR052158">
    <property type="entry name" value="INH-QAR"/>
</dbReference>
<dbReference type="AlphaFoldDB" id="A0A286P515"/>
<protein>
    <submittedName>
        <fullName evidence="4">Transcriptional regulator</fullName>
    </submittedName>
</protein>
<reference evidence="4" key="1">
    <citation type="journal article" date="2016" name="Biosci. Biotechnol. Biochem.">
        <title>Bioconversion of AHX to AOH by resting cells of Burkholderia contaminans CH-1.</title>
        <authorList>
            <person name="Choi J.H."/>
            <person name="Kikuchi A."/>
            <person name="Pumkaeo P."/>
            <person name="Hirai H."/>
            <person name="Tokuyama S."/>
            <person name="Kawagishi H."/>
        </authorList>
    </citation>
    <scope>NUCLEOTIDE SEQUENCE</scope>
    <source>
        <strain evidence="4">CH-1</strain>
    </source>
</reference>
<accession>A0A286P515</accession>
<evidence type="ECO:0000313" key="4">
    <source>
        <dbReference type="EMBL" id="BBA37869.1"/>
    </source>
</evidence>
<gene>
    <name evidence="4" type="ORF">BCCH1_02800</name>
</gene>
<dbReference type="EMBL" id="AP018357">
    <property type="protein sequence ID" value="BBA37869.1"/>
    <property type="molecule type" value="Genomic_DNA"/>
</dbReference>
<proteinExistence type="predicted"/>
<dbReference type="SUPFAM" id="SSF52317">
    <property type="entry name" value="Class I glutamine amidotransferase-like"/>
    <property type="match status" value="1"/>
</dbReference>
<sequence length="329" mass="36390">MLDSIDQDTHMADVMHTVGLVVYPNFQSLALAVASVFEYANLLRGEEVYQFRIVSEHGGAVVSSQGFSVNTEPLAKEGYDTLIVSGDNECRLPSATLVDFLHRAPVHSRRIASICTGAFVLAAAGLLDGKRATTHWYHARDFKKQYPNVQLDEDRIFVVDGQVWTSAGMSAGVDLALAIVESDFGLETARMVARKLVLYQRRGGGQSQFSTLLELNARSDRVQMALTYASENLASNLSVERLAEAARLSPRQFSRVFREETGQSPAKAVERLRVEAARLMMETSRHPIEIIARETGFGDRERMRQAFLRAFGQPPQTIQRASGVAPLTN</sequence>
<dbReference type="GO" id="GO:0043565">
    <property type="term" value="F:sequence-specific DNA binding"/>
    <property type="evidence" value="ECO:0007669"/>
    <property type="project" value="InterPro"/>
</dbReference>
<reference evidence="4" key="2">
    <citation type="journal article" date="2017" name="Genome Announc.">
        <title>High-Quality Draft Genome Sequence of Burkholderia contaminans CH-1, a Gram-Negative Bacterium That Metabolizes 2-Azahypoxanthine, a Plant Growth-Regulating Compound.</title>
        <authorList>
            <person name="Choi J.-H."/>
            <person name="Sugiura H."/>
            <person name="Moriuchi R."/>
            <person name="Kawagishi H."/>
            <person name="Dohra H."/>
        </authorList>
    </citation>
    <scope>NUCLEOTIDE SEQUENCE</scope>
    <source>
        <strain evidence="4">CH-1</strain>
    </source>
</reference>
<keyword evidence="2" id="KW-0804">Transcription</keyword>
<dbReference type="Pfam" id="PF12833">
    <property type="entry name" value="HTH_18"/>
    <property type="match status" value="1"/>
</dbReference>
<keyword evidence="1" id="KW-0805">Transcription regulation</keyword>
<evidence type="ECO:0000259" key="3">
    <source>
        <dbReference type="PROSITE" id="PS01124"/>
    </source>
</evidence>
<dbReference type="InterPro" id="IPR009057">
    <property type="entry name" value="Homeodomain-like_sf"/>
</dbReference>
<dbReference type="GO" id="GO:0003700">
    <property type="term" value="F:DNA-binding transcription factor activity"/>
    <property type="evidence" value="ECO:0007669"/>
    <property type="project" value="InterPro"/>
</dbReference>
<dbReference type="InterPro" id="IPR018060">
    <property type="entry name" value="HTH_AraC"/>
</dbReference>
<dbReference type="CDD" id="cd03137">
    <property type="entry name" value="GATase1_AraC_1"/>
    <property type="match status" value="1"/>
</dbReference>
<evidence type="ECO:0000256" key="1">
    <source>
        <dbReference type="ARBA" id="ARBA00023015"/>
    </source>
</evidence>
<dbReference type="PANTHER" id="PTHR43130:SF3">
    <property type="entry name" value="HTH-TYPE TRANSCRIPTIONAL REGULATOR RV1931C"/>
    <property type="match status" value="1"/>
</dbReference>
<dbReference type="SUPFAM" id="SSF46689">
    <property type="entry name" value="Homeodomain-like"/>
    <property type="match status" value="2"/>
</dbReference>